<dbReference type="PANTHER" id="PTHR43214:SF38">
    <property type="entry name" value="NITRATE_NITRITE RESPONSE REGULATOR PROTEIN NARL"/>
    <property type="match status" value="1"/>
</dbReference>
<dbReference type="PATRIC" id="fig|762967.3.peg.1515"/>
<evidence type="ECO:0000256" key="2">
    <source>
        <dbReference type="PROSITE-ProRule" id="PRU00169"/>
    </source>
</evidence>
<dbReference type="SMART" id="SM00448">
    <property type="entry name" value="REC"/>
    <property type="match status" value="1"/>
</dbReference>
<keyword evidence="1" id="KW-0238">DNA-binding</keyword>
<comment type="caution">
    <text evidence="5">The sequence shown here is derived from an EMBL/GenBank/DDBJ whole genome shotgun (WGS) entry which is preliminary data.</text>
</comment>
<dbReference type="CDD" id="cd06170">
    <property type="entry name" value="LuxR_C_like"/>
    <property type="match status" value="1"/>
</dbReference>
<organism evidence="5 6">
    <name type="scientific">Sutterella parvirubra YIT 11816</name>
    <dbReference type="NCBI Taxonomy" id="762967"/>
    <lineage>
        <taxon>Bacteria</taxon>
        <taxon>Pseudomonadati</taxon>
        <taxon>Pseudomonadota</taxon>
        <taxon>Betaproteobacteria</taxon>
        <taxon>Burkholderiales</taxon>
        <taxon>Sutterellaceae</taxon>
        <taxon>Sutterella</taxon>
    </lineage>
</organism>
<gene>
    <name evidence="5" type="ORF">HMPREF9440_01926</name>
</gene>
<comment type="caution">
    <text evidence="2">Lacks conserved residue(s) required for the propagation of feature annotation.</text>
</comment>
<dbReference type="PRINTS" id="PR00038">
    <property type="entry name" value="HTHLUXR"/>
</dbReference>
<proteinExistence type="predicted"/>
<dbReference type="SUPFAM" id="SSF52172">
    <property type="entry name" value="CheY-like"/>
    <property type="match status" value="1"/>
</dbReference>
<dbReference type="Gene3D" id="3.40.50.2300">
    <property type="match status" value="1"/>
</dbReference>
<dbReference type="InterPro" id="IPR016032">
    <property type="entry name" value="Sig_transdc_resp-reg_C-effctor"/>
</dbReference>
<dbReference type="SUPFAM" id="SSF46894">
    <property type="entry name" value="C-terminal effector domain of the bipartite response regulators"/>
    <property type="match status" value="1"/>
</dbReference>
<dbReference type="AlphaFoldDB" id="H3KGP4"/>
<keyword evidence="6" id="KW-1185">Reference proteome</keyword>
<dbReference type="GO" id="GO:0006355">
    <property type="term" value="P:regulation of DNA-templated transcription"/>
    <property type="evidence" value="ECO:0007669"/>
    <property type="project" value="InterPro"/>
</dbReference>
<accession>H3KGP4</accession>
<evidence type="ECO:0000313" key="6">
    <source>
        <dbReference type="Proteomes" id="UP000004956"/>
    </source>
</evidence>
<dbReference type="InterPro" id="IPR001789">
    <property type="entry name" value="Sig_transdc_resp-reg_receiver"/>
</dbReference>
<dbReference type="GO" id="GO:0000160">
    <property type="term" value="P:phosphorelay signal transduction system"/>
    <property type="evidence" value="ECO:0007669"/>
    <property type="project" value="InterPro"/>
</dbReference>
<dbReference type="PANTHER" id="PTHR43214">
    <property type="entry name" value="TWO-COMPONENT RESPONSE REGULATOR"/>
    <property type="match status" value="1"/>
</dbReference>
<feature type="domain" description="Response regulatory" evidence="4">
    <location>
        <begin position="8"/>
        <end position="124"/>
    </location>
</feature>
<evidence type="ECO:0000313" key="5">
    <source>
        <dbReference type="EMBL" id="EHY30711.1"/>
    </source>
</evidence>
<dbReference type="GO" id="GO:0003677">
    <property type="term" value="F:DNA binding"/>
    <property type="evidence" value="ECO:0007669"/>
    <property type="project" value="UniProtKB-KW"/>
</dbReference>
<dbReference type="PROSITE" id="PS50043">
    <property type="entry name" value="HTH_LUXR_2"/>
    <property type="match status" value="1"/>
</dbReference>
<feature type="domain" description="HTH luxR-type" evidence="3">
    <location>
        <begin position="152"/>
        <end position="217"/>
    </location>
</feature>
<name>H3KGP4_9BURK</name>
<dbReference type="STRING" id="762967.HMPREF9440_01926"/>
<sequence>MIERKKPNVFILDDVPLFRKAINDVLAASDEFTVLGATGDEQVGLSLATLQPDIALVNLESTAFDPIGVLDEIKRRSPACRIVMLMNSAQSATTLLKAIQHEANGYLLRSIEIDEFLAQMRNVAAGGMAASEKITSALADQLRSTSTSGVMDQNVTQLLTRREYQILRCLASGLVNTEIAEALRISEGTVKVHVKHLLKKLRVRSRLEAAIWGAERGHRLSPKEMRDGMQ</sequence>
<evidence type="ECO:0000259" key="3">
    <source>
        <dbReference type="PROSITE" id="PS50043"/>
    </source>
</evidence>
<dbReference type="EMBL" id="AFBQ01000290">
    <property type="protein sequence ID" value="EHY30711.1"/>
    <property type="molecule type" value="Genomic_DNA"/>
</dbReference>
<dbReference type="Proteomes" id="UP000004956">
    <property type="component" value="Unassembled WGS sequence"/>
</dbReference>
<protein>
    <submittedName>
        <fullName evidence="5">Putative nitrate/nitrite response regulator protein NarL</fullName>
    </submittedName>
</protein>
<dbReference type="PROSITE" id="PS00622">
    <property type="entry name" value="HTH_LUXR_1"/>
    <property type="match status" value="1"/>
</dbReference>
<dbReference type="Pfam" id="PF00196">
    <property type="entry name" value="GerE"/>
    <property type="match status" value="1"/>
</dbReference>
<dbReference type="InterPro" id="IPR000792">
    <property type="entry name" value="Tscrpt_reg_LuxR_C"/>
</dbReference>
<dbReference type="InterPro" id="IPR011006">
    <property type="entry name" value="CheY-like_superfamily"/>
</dbReference>
<dbReference type="RefSeq" id="WP_008543099.1">
    <property type="nucleotide sequence ID" value="NZ_JH605002.1"/>
</dbReference>
<dbReference type="Pfam" id="PF00072">
    <property type="entry name" value="Response_reg"/>
    <property type="match status" value="1"/>
</dbReference>
<dbReference type="HOGENOM" id="CLU_000445_90_8_4"/>
<dbReference type="InterPro" id="IPR039420">
    <property type="entry name" value="WalR-like"/>
</dbReference>
<dbReference type="SMART" id="SM00421">
    <property type="entry name" value="HTH_LUXR"/>
    <property type="match status" value="1"/>
</dbReference>
<reference evidence="5 6" key="1">
    <citation type="submission" date="2011-11" db="EMBL/GenBank/DDBJ databases">
        <authorList>
            <person name="Weinstock G."/>
            <person name="Sodergren E."/>
            <person name="Clifton S."/>
            <person name="Fulton L."/>
            <person name="Fulton B."/>
            <person name="Courtney L."/>
            <person name="Fronick C."/>
            <person name="Harrison M."/>
            <person name="Strong C."/>
            <person name="Farmer C."/>
            <person name="Delahaunty K."/>
            <person name="Markovic C."/>
            <person name="Hall O."/>
            <person name="Minx P."/>
            <person name="Tomlinson C."/>
            <person name="Mitreva M."/>
            <person name="Hou S."/>
            <person name="Chen J."/>
            <person name="Wollam A."/>
            <person name="Pepin K.H."/>
            <person name="Johnson M."/>
            <person name="Bhonagiri V."/>
            <person name="Zhang X."/>
            <person name="Suruliraj S."/>
            <person name="Warren W."/>
            <person name="Chinwalla A."/>
            <person name="Mardis E.R."/>
            <person name="Wilson R.K."/>
        </authorList>
    </citation>
    <scope>NUCLEOTIDE SEQUENCE [LARGE SCALE GENOMIC DNA]</scope>
    <source>
        <strain evidence="5 6">YIT 11816</strain>
    </source>
</reference>
<dbReference type="PROSITE" id="PS50110">
    <property type="entry name" value="RESPONSE_REGULATORY"/>
    <property type="match status" value="1"/>
</dbReference>
<evidence type="ECO:0000259" key="4">
    <source>
        <dbReference type="PROSITE" id="PS50110"/>
    </source>
</evidence>
<evidence type="ECO:0000256" key="1">
    <source>
        <dbReference type="ARBA" id="ARBA00023125"/>
    </source>
</evidence>